<protein>
    <submittedName>
        <fullName evidence="8">Putative oxidoreductase</fullName>
    </submittedName>
</protein>
<keyword evidence="3" id="KW-1003">Cell membrane</keyword>
<feature type="transmembrane region" description="Helical" evidence="7">
    <location>
        <begin position="76"/>
        <end position="98"/>
    </location>
</feature>
<keyword evidence="5 7" id="KW-1133">Transmembrane helix</keyword>
<dbReference type="RefSeq" id="WP_341349851.1">
    <property type="nucleotide sequence ID" value="NZ_FNAT01000008.1"/>
</dbReference>
<evidence type="ECO:0000256" key="2">
    <source>
        <dbReference type="ARBA" id="ARBA00006679"/>
    </source>
</evidence>
<dbReference type="PANTHER" id="PTHR33452">
    <property type="entry name" value="OXIDOREDUCTASE CATD-RELATED"/>
    <property type="match status" value="1"/>
</dbReference>
<sequence length="146" mass="15330">MMTRHSPEDLGVFLLRVALGVMFLAHSLLLKLVVFGLPGTAAFFVSLGLPGWSAYLVFAVEVAAGFMLVLGLQTRFAALAVLPILLGATWAHSGHGWMFANPNGGWEYPAYLALLAVAQLLLGDGAFALGRSGALRLPAPRGRAAG</sequence>
<gene>
    <name evidence="8" type="ORF">SAMN04488567_3656</name>
</gene>
<evidence type="ECO:0000313" key="8">
    <source>
        <dbReference type="EMBL" id="SDF20431.1"/>
    </source>
</evidence>
<evidence type="ECO:0000313" key="9">
    <source>
        <dbReference type="Proteomes" id="UP000198922"/>
    </source>
</evidence>
<dbReference type="PANTHER" id="PTHR33452:SF1">
    <property type="entry name" value="INNER MEMBRANE PROTEIN YPHA-RELATED"/>
    <property type="match status" value="1"/>
</dbReference>
<evidence type="ECO:0000256" key="1">
    <source>
        <dbReference type="ARBA" id="ARBA00004651"/>
    </source>
</evidence>
<feature type="transmembrane region" description="Helical" evidence="7">
    <location>
        <begin position="49"/>
        <end position="69"/>
    </location>
</feature>
<dbReference type="Pfam" id="PF07681">
    <property type="entry name" value="DoxX"/>
    <property type="match status" value="1"/>
</dbReference>
<proteinExistence type="inferred from homology"/>
<dbReference type="EMBL" id="FNAT01000008">
    <property type="protein sequence ID" value="SDF20431.1"/>
    <property type="molecule type" value="Genomic_DNA"/>
</dbReference>
<name>A0A1G7J6D0_9RHOB</name>
<dbReference type="Proteomes" id="UP000198922">
    <property type="component" value="Unassembled WGS sequence"/>
</dbReference>
<comment type="similarity">
    <text evidence="2">Belongs to the DoxX family.</text>
</comment>
<evidence type="ECO:0000256" key="3">
    <source>
        <dbReference type="ARBA" id="ARBA00022475"/>
    </source>
</evidence>
<keyword evidence="6 7" id="KW-0472">Membrane</keyword>
<accession>A0A1G7J6D0</accession>
<feature type="transmembrane region" description="Helical" evidence="7">
    <location>
        <begin position="12"/>
        <end position="37"/>
    </location>
</feature>
<reference evidence="9" key="1">
    <citation type="submission" date="2016-10" db="EMBL/GenBank/DDBJ databases">
        <authorList>
            <person name="Varghese N."/>
            <person name="Submissions S."/>
        </authorList>
    </citation>
    <scope>NUCLEOTIDE SEQUENCE [LARGE SCALE GENOMIC DNA]</scope>
    <source>
        <strain evidence="9">DSM 21424</strain>
    </source>
</reference>
<evidence type="ECO:0000256" key="4">
    <source>
        <dbReference type="ARBA" id="ARBA00022692"/>
    </source>
</evidence>
<dbReference type="InterPro" id="IPR032808">
    <property type="entry name" value="DoxX"/>
</dbReference>
<evidence type="ECO:0000256" key="6">
    <source>
        <dbReference type="ARBA" id="ARBA00023136"/>
    </source>
</evidence>
<feature type="transmembrane region" description="Helical" evidence="7">
    <location>
        <begin position="110"/>
        <end position="129"/>
    </location>
</feature>
<dbReference type="GO" id="GO:0005886">
    <property type="term" value="C:plasma membrane"/>
    <property type="evidence" value="ECO:0007669"/>
    <property type="project" value="UniProtKB-SubCell"/>
</dbReference>
<keyword evidence="9" id="KW-1185">Reference proteome</keyword>
<dbReference type="InterPro" id="IPR051907">
    <property type="entry name" value="DoxX-like_oxidoreductase"/>
</dbReference>
<evidence type="ECO:0000256" key="7">
    <source>
        <dbReference type="SAM" id="Phobius"/>
    </source>
</evidence>
<keyword evidence="4 7" id="KW-0812">Transmembrane</keyword>
<dbReference type="STRING" id="521013.SAMN04488567_3656"/>
<organism evidence="8 9">
    <name type="scientific">Limimaricola pyoseonensis</name>
    <dbReference type="NCBI Taxonomy" id="521013"/>
    <lineage>
        <taxon>Bacteria</taxon>
        <taxon>Pseudomonadati</taxon>
        <taxon>Pseudomonadota</taxon>
        <taxon>Alphaproteobacteria</taxon>
        <taxon>Rhodobacterales</taxon>
        <taxon>Paracoccaceae</taxon>
        <taxon>Limimaricola</taxon>
    </lineage>
</organism>
<comment type="subcellular location">
    <subcellularLocation>
        <location evidence="1">Cell membrane</location>
        <topology evidence="1">Multi-pass membrane protein</topology>
    </subcellularLocation>
</comment>
<dbReference type="AlphaFoldDB" id="A0A1G7J6D0"/>
<evidence type="ECO:0000256" key="5">
    <source>
        <dbReference type="ARBA" id="ARBA00022989"/>
    </source>
</evidence>